<evidence type="ECO:0000256" key="2">
    <source>
        <dbReference type="ARBA" id="ARBA00022759"/>
    </source>
</evidence>
<dbReference type="SMART" id="SM00318">
    <property type="entry name" value="SNc"/>
    <property type="match status" value="1"/>
</dbReference>
<feature type="domain" description="TNase-like" evidence="4">
    <location>
        <begin position="54"/>
        <end position="187"/>
    </location>
</feature>
<keyword evidence="6" id="KW-1185">Reference proteome</keyword>
<dbReference type="Gene3D" id="2.40.50.90">
    <property type="match status" value="1"/>
</dbReference>
<sequence length="210" mass="23022">MRKTVAGGAFIVAATLLAYQQQGIIEEDQLGGNLTDHQVLQSDASGEVAKISVGQVPITLVQAIDGDTIKAKINGKVETIRYLLIDTPESRKPNMCVQPFAKEAFQRNNDLVKGGSLSIEVEDGSIRDAYGRLLAYVYTDGVSIQETLLKEGFARVAYIMDPPYKYLKRYRTDETLAKESKLRIWGIKDYVTSRGFCGCVNVGGVNIPGI</sequence>
<comment type="caution">
    <text evidence="5">The sequence shown here is derived from an EMBL/GenBank/DDBJ whole genome shotgun (WGS) entry which is preliminary data.</text>
</comment>
<proteinExistence type="predicted"/>
<dbReference type="EMBL" id="JBJHQH010000009">
    <property type="protein sequence ID" value="MFK9092516.1"/>
    <property type="molecule type" value="Genomic_DNA"/>
</dbReference>
<protein>
    <submittedName>
        <fullName evidence="5">Thermonuclease family protein</fullName>
    </submittedName>
</protein>
<dbReference type="SUPFAM" id="SSF50199">
    <property type="entry name" value="Staphylococcal nuclease"/>
    <property type="match status" value="1"/>
</dbReference>
<dbReference type="PANTHER" id="PTHR12302:SF3">
    <property type="entry name" value="SERINE_THREONINE-PROTEIN KINASE 31"/>
    <property type="match status" value="1"/>
</dbReference>
<accession>A0ABW8RGF3</accession>
<evidence type="ECO:0000259" key="4">
    <source>
        <dbReference type="PROSITE" id="PS50830"/>
    </source>
</evidence>
<keyword evidence="1" id="KW-0540">Nuclease</keyword>
<dbReference type="InterPro" id="IPR035437">
    <property type="entry name" value="SNase_OB-fold_sf"/>
</dbReference>
<evidence type="ECO:0000256" key="1">
    <source>
        <dbReference type="ARBA" id="ARBA00022722"/>
    </source>
</evidence>
<reference evidence="5 6" key="1">
    <citation type="submission" date="2024-11" db="EMBL/GenBank/DDBJ databases">
        <authorList>
            <person name="Lucas J.A."/>
        </authorList>
    </citation>
    <scope>NUCLEOTIDE SEQUENCE [LARGE SCALE GENOMIC DNA]</scope>
    <source>
        <strain evidence="5 6">Z 5.4</strain>
    </source>
</reference>
<dbReference type="RefSeq" id="WP_406581094.1">
    <property type="nucleotide sequence ID" value="NZ_JBJHQH010000009.1"/>
</dbReference>
<evidence type="ECO:0000313" key="6">
    <source>
        <dbReference type="Proteomes" id="UP001623041"/>
    </source>
</evidence>
<dbReference type="PROSITE" id="PS50830">
    <property type="entry name" value="TNASE_3"/>
    <property type="match status" value="1"/>
</dbReference>
<name>A0ABW8RGF3_9BACI</name>
<evidence type="ECO:0000313" key="5">
    <source>
        <dbReference type="EMBL" id="MFK9092516.1"/>
    </source>
</evidence>
<keyword evidence="3" id="KW-0378">Hydrolase</keyword>
<evidence type="ECO:0000256" key="3">
    <source>
        <dbReference type="ARBA" id="ARBA00022801"/>
    </source>
</evidence>
<keyword evidence="2" id="KW-0255">Endonuclease</keyword>
<organism evidence="5 6">
    <name type="scientific">Bacillus salipaludis</name>
    <dbReference type="NCBI Taxonomy" id="2547811"/>
    <lineage>
        <taxon>Bacteria</taxon>
        <taxon>Bacillati</taxon>
        <taxon>Bacillota</taxon>
        <taxon>Bacilli</taxon>
        <taxon>Bacillales</taxon>
        <taxon>Bacillaceae</taxon>
        <taxon>Bacillus</taxon>
    </lineage>
</organism>
<dbReference type="PANTHER" id="PTHR12302">
    <property type="entry name" value="EBNA2 BINDING PROTEIN P100"/>
    <property type="match status" value="1"/>
</dbReference>
<gene>
    <name evidence="5" type="ORF">ACJEBI_13585</name>
</gene>
<dbReference type="Pfam" id="PF00565">
    <property type="entry name" value="SNase"/>
    <property type="match status" value="1"/>
</dbReference>
<dbReference type="Proteomes" id="UP001623041">
    <property type="component" value="Unassembled WGS sequence"/>
</dbReference>
<dbReference type="InterPro" id="IPR016071">
    <property type="entry name" value="Staphylococal_nuclease_OB-fold"/>
</dbReference>